<dbReference type="STRING" id="105984.A0A427Y151"/>
<dbReference type="PANTHER" id="PTHR12653:SF0">
    <property type="entry name" value="NADH DEHYDROGENASE [UBIQUINONE] 1 ALPHA SUBCOMPLEX SUBUNIT 5"/>
    <property type="match status" value="1"/>
</dbReference>
<comment type="subcellular location">
    <subcellularLocation>
        <location evidence="1">Mitochondrion inner membrane</location>
        <topology evidence="1">Peripheral membrane protein</topology>
        <orientation evidence="1">Matrix side</orientation>
    </subcellularLocation>
</comment>
<dbReference type="GO" id="GO:0022904">
    <property type="term" value="P:respiratory electron transport chain"/>
    <property type="evidence" value="ECO:0007669"/>
    <property type="project" value="InterPro"/>
</dbReference>
<organism evidence="9 10">
    <name type="scientific">Apiotrichum porosum</name>
    <dbReference type="NCBI Taxonomy" id="105984"/>
    <lineage>
        <taxon>Eukaryota</taxon>
        <taxon>Fungi</taxon>
        <taxon>Dikarya</taxon>
        <taxon>Basidiomycota</taxon>
        <taxon>Agaricomycotina</taxon>
        <taxon>Tremellomycetes</taxon>
        <taxon>Trichosporonales</taxon>
        <taxon>Trichosporonaceae</taxon>
        <taxon>Apiotrichum</taxon>
    </lineage>
</organism>
<keyword evidence="8" id="KW-0472">Membrane</keyword>
<keyword evidence="10" id="KW-1185">Reference proteome</keyword>
<dbReference type="RefSeq" id="XP_028478211.1">
    <property type="nucleotide sequence ID" value="XM_028621759.1"/>
</dbReference>
<accession>A0A427Y151</accession>
<dbReference type="InterPro" id="IPR006806">
    <property type="entry name" value="NDUFA5"/>
</dbReference>
<keyword evidence="4" id="KW-0679">Respiratory chain</keyword>
<dbReference type="AlphaFoldDB" id="A0A427Y151"/>
<dbReference type="GO" id="GO:0005743">
    <property type="term" value="C:mitochondrial inner membrane"/>
    <property type="evidence" value="ECO:0007669"/>
    <property type="project" value="UniProtKB-SubCell"/>
</dbReference>
<dbReference type="GeneID" id="39590831"/>
<comment type="similarity">
    <text evidence="2">Belongs to the complex I NDUFA5 subunit family.</text>
</comment>
<sequence>MFRATRPAYYAAQVLKESTGITGLAVHPKPLRALKAIYGETLTALSALPATSVYRQATESLTNHRLSVVEKAGEDISAVEKELALIVEVALEEATAEHKLVGSMTEWKAWDSLEEKPLPNQWRYFDPTGDSL</sequence>
<evidence type="ECO:0008006" key="11">
    <source>
        <dbReference type="Google" id="ProtNLM"/>
    </source>
</evidence>
<evidence type="ECO:0000256" key="1">
    <source>
        <dbReference type="ARBA" id="ARBA00004443"/>
    </source>
</evidence>
<name>A0A427Y151_9TREE</name>
<evidence type="ECO:0000313" key="10">
    <source>
        <dbReference type="Proteomes" id="UP000279236"/>
    </source>
</evidence>
<dbReference type="Pfam" id="PF04716">
    <property type="entry name" value="ETC_C1_NDUFA5"/>
    <property type="match status" value="1"/>
</dbReference>
<keyword evidence="5" id="KW-0999">Mitochondrion inner membrane</keyword>
<keyword evidence="3" id="KW-0813">Transport</keyword>
<evidence type="ECO:0000256" key="4">
    <source>
        <dbReference type="ARBA" id="ARBA00022660"/>
    </source>
</evidence>
<evidence type="ECO:0000313" key="9">
    <source>
        <dbReference type="EMBL" id="RSH84763.1"/>
    </source>
</evidence>
<evidence type="ECO:0000256" key="2">
    <source>
        <dbReference type="ARBA" id="ARBA00010261"/>
    </source>
</evidence>
<gene>
    <name evidence="9" type="ORF">EHS24_006288</name>
</gene>
<dbReference type="OrthoDB" id="286811at2759"/>
<evidence type="ECO:0000256" key="5">
    <source>
        <dbReference type="ARBA" id="ARBA00022792"/>
    </source>
</evidence>
<evidence type="ECO:0000256" key="7">
    <source>
        <dbReference type="ARBA" id="ARBA00023128"/>
    </source>
</evidence>
<keyword evidence="7" id="KW-0496">Mitochondrion</keyword>
<evidence type="ECO:0000256" key="8">
    <source>
        <dbReference type="ARBA" id="ARBA00023136"/>
    </source>
</evidence>
<comment type="caution">
    <text evidence="9">The sequence shown here is derived from an EMBL/GenBank/DDBJ whole genome shotgun (WGS) entry which is preliminary data.</text>
</comment>
<proteinExistence type="inferred from homology"/>
<dbReference type="EMBL" id="RSCE01000003">
    <property type="protein sequence ID" value="RSH84763.1"/>
    <property type="molecule type" value="Genomic_DNA"/>
</dbReference>
<evidence type="ECO:0000256" key="3">
    <source>
        <dbReference type="ARBA" id="ARBA00022448"/>
    </source>
</evidence>
<dbReference type="PANTHER" id="PTHR12653">
    <property type="entry name" value="NADH-UBIQUINONE OXIDOREDUCTASE 13 KD-B SUBUNIT"/>
    <property type="match status" value="1"/>
</dbReference>
<protein>
    <recommendedName>
        <fullName evidence="11">NADH dehydrogenase (Ubiquinone) 1 alpha subcomplex 5</fullName>
    </recommendedName>
</protein>
<evidence type="ECO:0000256" key="6">
    <source>
        <dbReference type="ARBA" id="ARBA00022982"/>
    </source>
</evidence>
<keyword evidence="6" id="KW-0249">Electron transport</keyword>
<dbReference type="Proteomes" id="UP000279236">
    <property type="component" value="Unassembled WGS sequence"/>
</dbReference>
<reference evidence="9 10" key="1">
    <citation type="submission" date="2018-11" db="EMBL/GenBank/DDBJ databases">
        <title>Genome sequence of Apiotrichum porosum DSM 27194.</title>
        <authorList>
            <person name="Aliyu H."/>
            <person name="Gorte O."/>
            <person name="Ochsenreither K."/>
        </authorList>
    </citation>
    <scope>NUCLEOTIDE SEQUENCE [LARGE SCALE GENOMIC DNA]</scope>
    <source>
        <strain evidence="9 10">DSM 27194</strain>
    </source>
</reference>